<dbReference type="PANTHER" id="PTHR11748:SF103">
    <property type="entry name" value="GLYCOLATE OXIDASE SUBUNIT GLCE"/>
    <property type="match status" value="1"/>
</dbReference>
<dbReference type="SUPFAM" id="SSF55103">
    <property type="entry name" value="FAD-linked oxidases, C-terminal domain"/>
    <property type="match status" value="1"/>
</dbReference>
<evidence type="ECO:0000313" key="4">
    <source>
        <dbReference type="EMBL" id="MFC6084653.1"/>
    </source>
</evidence>
<evidence type="ECO:0000256" key="2">
    <source>
        <dbReference type="ARBA" id="ARBA00022827"/>
    </source>
</evidence>
<reference evidence="5" key="1">
    <citation type="journal article" date="2019" name="Int. J. Syst. Evol. Microbiol.">
        <title>The Global Catalogue of Microorganisms (GCM) 10K type strain sequencing project: providing services to taxonomists for standard genome sequencing and annotation.</title>
        <authorList>
            <consortium name="The Broad Institute Genomics Platform"/>
            <consortium name="The Broad Institute Genome Sequencing Center for Infectious Disease"/>
            <person name="Wu L."/>
            <person name="Ma J."/>
        </authorList>
    </citation>
    <scope>NUCLEOTIDE SEQUENCE [LARGE SCALE GENOMIC DNA]</scope>
    <source>
        <strain evidence="5">JCM 30346</strain>
    </source>
</reference>
<proteinExistence type="predicted"/>
<dbReference type="RefSeq" id="WP_380757944.1">
    <property type="nucleotide sequence ID" value="NZ_JBHSRF010000046.1"/>
</dbReference>
<sequence length="407" mass="40667">MNAAAALAATGAAVRDAGPDDAVAGVVPRWVASPASTEEVSAVLRAAARQGLAVVPAGGATKLGWGGPPERCGLLLDTRRLDRVVEHVAGDLVVRVEAGLRADTLGRVLAASGQELALDVPPGPATVGGVLAAGAAGPRRLRYGTGRDLLIGITVVLADGTVARSGGKVVKNVAGYDLGKLFAGSLGTLGVITEATFRLHPLPAARAWVTATVPDPRRLAAAEAVAGSQLDPSAVEIDVPGLDGPATVAVLIEGVAAEERAKAAGDLLGAGTPPAVSPPPWWGLPPAGEYLMELRVPPAALGTALGVVAAAAGPLPVRARGSAATAVLGLTLPADTPAAAAGAFVSEVRDALAGYGGRLVVRTTPVETPEPFARWGPVAAAGLMRRVKERFDPEGRMAPGRMPGKAG</sequence>
<accession>A0ABW1NNU2</accession>
<dbReference type="InterPro" id="IPR036318">
    <property type="entry name" value="FAD-bd_PCMH-like_sf"/>
</dbReference>
<dbReference type="PANTHER" id="PTHR11748">
    <property type="entry name" value="D-LACTATE DEHYDROGENASE"/>
    <property type="match status" value="1"/>
</dbReference>
<protein>
    <submittedName>
        <fullName evidence="4">FAD-binding oxidoreductase</fullName>
    </submittedName>
</protein>
<dbReference type="InterPro" id="IPR016164">
    <property type="entry name" value="FAD-linked_Oxase-like_C"/>
</dbReference>
<name>A0ABW1NNU2_9ACTN</name>
<dbReference type="Proteomes" id="UP001596137">
    <property type="component" value="Unassembled WGS sequence"/>
</dbReference>
<dbReference type="PROSITE" id="PS51387">
    <property type="entry name" value="FAD_PCMH"/>
    <property type="match status" value="1"/>
</dbReference>
<dbReference type="Gene3D" id="3.30.465.10">
    <property type="match status" value="1"/>
</dbReference>
<evidence type="ECO:0000313" key="5">
    <source>
        <dbReference type="Proteomes" id="UP001596137"/>
    </source>
</evidence>
<dbReference type="InterPro" id="IPR016166">
    <property type="entry name" value="FAD-bd_PCMH"/>
</dbReference>
<dbReference type="SUPFAM" id="SSF56176">
    <property type="entry name" value="FAD-binding/transporter-associated domain-like"/>
    <property type="match status" value="1"/>
</dbReference>
<dbReference type="InterPro" id="IPR006094">
    <property type="entry name" value="Oxid_FAD_bind_N"/>
</dbReference>
<keyword evidence="1" id="KW-0285">Flavoprotein</keyword>
<dbReference type="EMBL" id="JBHSRF010000046">
    <property type="protein sequence ID" value="MFC6084653.1"/>
    <property type="molecule type" value="Genomic_DNA"/>
</dbReference>
<evidence type="ECO:0000256" key="1">
    <source>
        <dbReference type="ARBA" id="ARBA00022630"/>
    </source>
</evidence>
<evidence type="ECO:0000259" key="3">
    <source>
        <dbReference type="PROSITE" id="PS51387"/>
    </source>
</evidence>
<feature type="domain" description="FAD-binding PCMH-type" evidence="3">
    <location>
        <begin position="23"/>
        <end position="202"/>
    </location>
</feature>
<keyword evidence="5" id="KW-1185">Reference proteome</keyword>
<dbReference type="InterPro" id="IPR016169">
    <property type="entry name" value="FAD-bd_PCMH_sub2"/>
</dbReference>
<dbReference type="Pfam" id="PF01565">
    <property type="entry name" value="FAD_binding_4"/>
    <property type="match status" value="1"/>
</dbReference>
<keyword evidence="2" id="KW-0274">FAD</keyword>
<gene>
    <name evidence="4" type="ORF">ACFP1K_26070</name>
</gene>
<organism evidence="4 5">
    <name type="scientific">Sphaerisporangium aureirubrum</name>
    <dbReference type="NCBI Taxonomy" id="1544736"/>
    <lineage>
        <taxon>Bacteria</taxon>
        <taxon>Bacillati</taxon>
        <taxon>Actinomycetota</taxon>
        <taxon>Actinomycetes</taxon>
        <taxon>Streptosporangiales</taxon>
        <taxon>Streptosporangiaceae</taxon>
        <taxon>Sphaerisporangium</taxon>
    </lineage>
</organism>
<comment type="caution">
    <text evidence="4">The sequence shown here is derived from an EMBL/GenBank/DDBJ whole genome shotgun (WGS) entry which is preliminary data.</text>
</comment>